<reference evidence="1" key="2">
    <citation type="journal article" date="2017" name="Stand. Genomic Sci.">
        <title>Complete genome sequence of Thermus brockianus GE-1 reveals key enzymes of xylan/xylose metabolism.</title>
        <authorList>
            <person name="Schaefers C."/>
            <person name="Blank S."/>
            <person name="Wiebusch S."/>
            <person name="Elleuche S."/>
            <person name="Antranikian G."/>
        </authorList>
    </citation>
    <scope>NUCLEOTIDE SEQUENCE</scope>
    <source>
        <strain evidence="1">GE-1</strain>
    </source>
</reference>
<protein>
    <submittedName>
        <fullName evidence="1">Uncharacterized protein</fullName>
    </submittedName>
</protein>
<reference evidence="3" key="1">
    <citation type="submission" date="2016-06" db="EMBL/GenBank/DDBJ databases">
        <title>Whole genome sequencing of Thermus brockianus strain GE-1.</title>
        <authorList>
            <person name="Schaefers C."/>
            <person name="Blank S."/>
            <person name="Wiebusch S."/>
            <person name="Elleuche S."/>
            <person name="Antranikian G."/>
        </authorList>
    </citation>
    <scope>NUCLEOTIDE SEQUENCE [LARGE SCALE GENOMIC DNA]</scope>
    <source>
        <strain evidence="3">GE-1</strain>
    </source>
</reference>
<dbReference type="KEGG" id="tbc:A0O31_00995"/>
<evidence type="ECO:0000313" key="3">
    <source>
        <dbReference type="Proteomes" id="UP000182993"/>
    </source>
</evidence>
<keyword evidence="4" id="KW-1185">Reference proteome</keyword>
<evidence type="ECO:0000313" key="4">
    <source>
        <dbReference type="Proteomes" id="UP000831120"/>
    </source>
</evidence>
<evidence type="ECO:0000313" key="1">
    <source>
        <dbReference type="EMBL" id="APD09156.1"/>
    </source>
</evidence>
<dbReference type="EMBL" id="CP016312">
    <property type="protein sequence ID" value="APD09156.1"/>
    <property type="molecule type" value="Genomic_DNA"/>
</dbReference>
<reference evidence="2 4" key="3">
    <citation type="journal article" date="2022" name="Microbiol. Resour. Announc.">
        <title>Complete Genome Sequences of Thermus Strains Isolated from Senami Hot Spring in Japan.</title>
        <authorList>
            <person name="Miyazaki K."/>
        </authorList>
    </citation>
    <scope>NUCLEOTIDE SEQUENCE [LARGE SCALE GENOMIC DNA]</scope>
    <source>
        <strain evidence="2 4">SNM4-1</strain>
    </source>
</reference>
<dbReference type="Proteomes" id="UP000831120">
    <property type="component" value="Chromosome"/>
</dbReference>
<dbReference type="OrthoDB" id="32692at2"/>
<accession>A0A1J0LSZ7</accession>
<dbReference type="Proteomes" id="UP000182993">
    <property type="component" value="Chromosome"/>
</dbReference>
<evidence type="ECO:0000313" key="2">
    <source>
        <dbReference type="EMBL" id="BDG15411.1"/>
    </source>
</evidence>
<sequence>MVRSFLSFHVKAPLEEVAAWAGGHTQGAGVYLVPDPPWVSLYHEALEAEEDPKAIRAFLKALSRLGPALAFMVLNEEDLLFLQAEGGEVVAELRRGPELGEALLAPEALLPLLAEAKRMPPMGAVQALAAHFGLHPDHALLGFLDLLEAEEEEGLPEEVVYLE</sequence>
<proteinExistence type="predicted"/>
<dbReference type="AlphaFoldDB" id="A0A1J0LSZ7"/>
<dbReference type="RefSeq" id="WP_152024397.1">
    <property type="nucleotide sequence ID" value="NZ_AP025593.1"/>
</dbReference>
<dbReference type="EMBL" id="AP025593">
    <property type="protein sequence ID" value="BDG15411.1"/>
    <property type="molecule type" value="Genomic_DNA"/>
</dbReference>
<name>A0A1J0LSZ7_THEBO</name>
<dbReference type="STRING" id="56956.A0O31_00995"/>
<organism evidence="1 3">
    <name type="scientific">Thermus brockianus</name>
    <dbReference type="NCBI Taxonomy" id="56956"/>
    <lineage>
        <taxon>Bacteria</taxon>
        <taxon>Thermotogati</taxon>
        <taxon>Deinococcota</taxon>
        <taxon>Deinococci</taxon>
        <taxon>Thermales</taxon>
        <taxon>Thermaceae</taxon>
        <taxon>Thermus</taxon>
    </lineage>
</organism>
<gene>
    <name evidence="1" type="ORF">A0O31_00995</name>
    <name evidence="2" type="ORF">TbrSNM41_01450</name>
</gene>